<dbReference type="InterPro" id="IPR036388">
    <property type="entry name" value="WH-like_DNA-bd_sf"/>
</dbReference>
<keyword evidence="3" id="KW-0238">DNA-binding</keyword>
<evidence type="ECO:0000313" key="3">
    <source>
        <dbReference type="EMBL" id="AEH24652.1"/>
    </source>
</evidence>
<feature type="domain" description="Transposase IS30-like HTH" evidence="1">
    <location>
        <begin position="152"/>
        <end position="181"/>
    </location>
</feature>
<dbReference type="InterPro" id="IPR025246">
    <property type="entry name" value="IS30-like_HTH"/>
</dbReference>
<dbReference type="AlphaFoldDB" id="F8AED6"/>
<feature type="domain" description="Csa3 N-terminal" evidence="2">
    <location>
        <begin position="3"/>
        <end position="120"/>
    </location>
</feature>
<dbReference type="RefSeq" id="WP_013905709.1">
    <property type="nucleotide sequence ID" value="NC_015680.1"/>
</dbReference>
<proteinExistence type="predicted"/>
<accession>F8AED6</accession>
<evidence type="ECO:0000313" key="4">
    <source>
        <dbReference type="Proteomes" id="UP000008386"/>
    </source>
</evidence>
<dbReference type="STRING" id="529709.PYCH_09670"/>
<dbReference type="KEGG" id="pya:PYCH_09670"/>
<gene>
    <name evidence="3" type="ordered locus">PYCH_09670</name>
</gene>
<keyword evidence="4" id="KW-1185">Reference proteome</keyword>
<dbReference type="GeneID" id="10837542"/>
<organism evidence="3 4">
    <name type="scientific">Pyrococcus yayanosii (strain CH1 / JCM 16557)</name>
    <dbReference type="NCBI Taxonomy" id="529709"/>
    <lineage>
        <taxon>Archaea</taxon>
        <taxon>Methanobacteriati</taxon>
        <taxon>Methanobacteriota</taxon>
        <taxon>Thermococci</taxon>
        <taxon>Thermococcales</taxon>
        <taxon>Thermococcaceae</taxon>
        <taxon>Pyrococcus</taxon>
    </lineage>
</organism>
<sequence>MLAVFPVGFDEKFIIRALMRNQTKEGDRLLAVVPNGYQAEERTVNALRAIKDITTPLVGKESFKVIELLTTSGEKMVLEIKNAIEDNLTEDRRVIAILSGGMRPLSVAILLAAITLDNARVKVESDFENLSGFISLELGPFLAPKNIRWVNILCGLKAGKSVRRIAEELGVSPATVSRELKSLLRYSLVEEISGKNRPLSYTVTRAGILYLKLHGGNCLED</sequence>
<dbReference type="InterPro" id="IPR036390">
    <property type="entry name" value="WH_DNA-bd_sf"/>
</dbReference>
<dbReference type="eggNOG" id="arCOG01446">
    <property type="taxonomic scope" value="Archaea"/>
</dbReference>
<reference evidence="3 4" key="1">
    <citation type="journal article" date="2011" name="J. Bacteriol.">
        <title>Complete genome sequence of the obligate piezophilic hyperthermophilic archaeon Pyrococcus yayanosii CH1.</title>
        <authorList>
            <person name="Jun X."/>
            <person name="Lupeng L."/>
            <person name="Minjuan X."/>
            <person name="Oger P."/>
            <person name="Fengping W."/>
            <person name="Jebbar M."/>
            <person name="Xiang X."/>
        </authorList>
    </citation>
    <scope>NUCLEOTIDE SEQUENCE [LARGE SCALE GENOMIC DNA]</scope>
    <source>
        <strain evidence="4">CH1 / JCM 16557</strain>
    </source>
</reference>
<dbReference type="CDD" id="cd09655">
    <property type="entry name" value="CasRa_I-A"/>
    <property type="match status" value="1"/>
</dbReference>
<dbReference type="NCBIfam" id="TIGR01884">
    <property type="entry name" value="cas_HTH"/>
    <property type="match status" value="1"/>
</dbReference>
<dbReference type="InterPro" id="IPR054588">
    <property type="entry name" value="Csa3_N"/>
</dbReference>
<dbReference type="InterPro" id="IPR010163">
    <property type="entry name" value="Csa3"/>
</dbReference>
<dbReference type="Proteomes" id="UP000008386">
    <property type="component" value="Chromosome"/>
</dbReference>
<protein>
    <submittedName>
        <fullName evidence="3">CRISPR locus-related DNA-binding protein</fullName>
    </submittedName>
</protein>
<dbReference type="Pfam" id="PF13936">
    <property type="entry name" value="HTH_38"/>
    <property type="match status" value="1"/>
</dbReference>
<dbReference type="Gene3D" id="3.40.50.11700">
    <property type="match status" value="1"/>
</dbReference>
<dbReference type="OrthoDB" id="97174at2157"/>
<dbReference type="HOGENOM" id="CLU_107894_2_0_2"/>
<evidence type="ECO:0000259" key="1">
    <source>
        <dbReference type="Pfam" id="PF13936"/>
    </source>
</evidence>
<name>F8AED6_PYRYC</name>
<dbReference type="Gene3D" id="1.10.10.10">
    <property type="entry name" value="Winged helix-like DNA-binding domain superfamily/Winged helix DNA-binding domain"/>
    <property type="match status" value="1"/>
</dbReference>
<dbReference type="SUPFAM" id="SSF46785">
    <property type="entry name" value="Winged helix' DNA-binding domain"/>
    <property type="match status" value="1"/>
</dbReference>
<evidence type="ECO:0000259" key="2">
    <source>
        <dbReference type="Pfam" id="PF22662"/>
    </source>
</evidence>
<dbReference type="EMBL" id="CP002779">
    <property type="protein sequence ID" value="AEH24652.1"/>
    <property type="molecule type" value="Genomic_DNA"/>
</dbReference>
<dbReference type="GO" id="GO:0003677">
    <property type="term" value="F:DNA binding"/>
    <property type="evidence" value="ECO:0007669"/>
    <property type="project" value="UniProtKB-KW"/>
</dbReference>
<dbReference type="Pfam" id="PF22662">
    <property type="entry name" value="Csa3_N"/>
    <property type="match status" value="1"/>
</dbReference>